<dbReference type="SUPFAM" id="SSF56672">
    <property type="entry name" value="DNA/RNA polymerases"/>
    <property type="match status" value="1"/>
</dbReference>
<reference evidence="1 2" key="1">
    <citation type="submission" date="2013-12" db="EMBL/GenBank/DDBJ databases">
        <title>Draft genome of the parsitic nematode Ancylostoma duodenale.</title>
        <authorList>
            <person name="Mitreva M."/>
        </authorList>
    </citation>
    <scope>NUCLEOTIDE SEQUENCE [LARGE SCALE GENOMIC DNA]</scope>
    <source>
        <strain evidence="1 2">Zhejiang</strain>
    </source>
</reference>
<dbReference type="OrthoDB" id="5920525at2759"/>
<dbReference type="PANTHER" id="PTHR47331">
    <property type="entry name" value="PHD-TYPE DOMAIN-CONTAINING PROTEIN"/>
    <property type="match status" value="1"/>
</dbReference>
<gene>
    <name evidence="1" type="ORF">ANCDUO_06050</name>
</gene>
<evidence type="ECO:0000313" key="2">
    <source>
        <dbReference type="Proteomes" id="UP000054047"/>
    </source>
</evidence>
<protein>
    <submittedName>
        <fullName evidence="1">Uncharacterized protein</fullName>
    </submittedName>
</protein>
<dbReference type="PANTHER" id="PTHR47331:SF1">
    <property type="entry name" value="GAG-LIKE PROTEIN"/>
    <property type="match status" value="1"/>
</dbReference>
<dbReference type="InterPro" id="IPR043502">
    <property type="entry name" value="DNA/RNA_pol_sf"/>
</dbReference>
<dbReference type="AlphaFoldDB" id="A0A0C2D2P8"/>
<accession>A0A0C2D2P8</accession>
<keyword evidence="2" id="KW-1185">Reference proteome</keyword>
<dbReference type="EMBL" id="KN728525">
    <property type="protein sequence ID" value="KIH63648.1"/>
    <property type="molecule type" value="Genomic_DNA"/>
</dbReference>
<proteinExistence type="predicted"/>
<name>A0A0C2D2P8_9BILA</name>
<dbReference type="Proteomes" id="UP000054047">
    <property type="component" value="Unassembled WGS sequence"/>
</dbReference>
<sequence>MGDEDGQTFEFELFRSDIKTNVPSPKLSNDDRNFMKELGIQVPTVTNEYTGSNKAEKEQIKHIAEARLRGIFRAYKDKPDLLKQYDRIFKQQLAQGILEVVQPGEPPTRKVVHYLAHHAVMTPEKKTTPQRIVFDASAHYINKPSLNDVLHQGPLILPKLVGMMLRFRTGEIAVTSDVEKAFLQVRLHEEDRDAVRCLWVKDLNDPPTADNIVIYRFTRVTFGMNASSFSIAATIRRDDALPLAVLLRVAKPLGDSSPQGASSSPRRTSGS</sequence>
<evidence type="ECO:0000313" key="1">
    <source>
        <dbReference type="EMBL" id="KIH63648.1"/>
    </source>
</evidence>
<organism evidence="1 2">
    <name type="scientific">Ancylostoma duodenale</name>
    <dbReference type="NCBI Taxonomy" id="51022"/>
    <lineage>
        <taxon>Eukaryota</taxon>
        <taxon>Metazoa</taxon>
        <taxon>Ecdysozoa</taxon>
        <taxon>Nematoda</taxon>
        <taxon>Chromadorea</taxon>
        <taxon>Rhabditida</taxon>
        <taxon>Rhabditina</taxon>
        <taxon>Rhabditomorpha</taxon>
        <taxon>Strongyloidea</taxon>
        <taxon>Ancylostomatidae</taxon>
        <taxon>Ancylostomatinae</taxon>
        <taxon>Ancylostoma</taxon>
    </lineage>
</organism>